<keyword evidence="2" id="KW-0762">Sugar transport</keyword>
<keyword evidence="3" id="KW-1185">Reference proteome</keyword>
<accession>A0A834WKD3</accession>
<dbReference type="Proteomes" id="UP000634136">
    <property type="component" value="Unassembled WGS sequence"/>
</dbReference>
<dbReference type="Pfam" id="PF24847">
    <property type="entry name" value="DUF7722"/>
    <property type="match status" value="1"/>
</dbReference>
<keyword evidence="2" id="KW-0813">Transport</keyword>
<protein>
    <submittedName>
        <fullName evidence="2">Nucleotide-sugar transporter</fullName>
    </submittedName>
</protein>
<dbReference type="InterPro" id="IPR056139">
    <property type="entry name" value="DUF7722"/>
</dbReference>
<proteinExistence type="predicted"/>
<evidence type="ECO:0000313" key="2">
    <source>
        <dbReference type="EMBL" id="KAF7826147.1"/>
    </source>
</evidence>
<organism evidence="2 3">
    <name type="scientific">Senna tora</name>
    <dbReference type="NCBI Taxonomy" id="362788"/>
    <lineage>
        <taxon>Eukaryota</taxon>
        <taxon>Viridiplantae</taxon>
        <taxon>Streptophyta</taxon>
        <taxon>Embryophyta</taxon>
        <taxon>Tracheophyta</taxon>
        <taxon>Spermatophyta</taxon>
        <taxon>Magnoliopsida</taxon>
        <taxon>eudicotyledons</taxon>
        <taxon>Gunneridae</taxon>
        <taxon>Pentapetalae</taxon>
        <taxon>rosids</taxon>
        <taxon>fabids</taxon>
        <taxon>Fabales</taxon>
        <taxon>Fabaceae</taxon>
        <taxon>Caesalpinioideae</taxon>
        <taxon>Cassia clade</taxon>
        <taxon>Senna</taxon>
    </lineage>
</organism>
<feature type="domain" description="DUF7722" evidence="1">
    <location>
        <begin position="63"/>
        <end position="108"/>
    </location>
</feature>
<evidence type="ECO:0000259" key="1">
    <source>
        <dbReference type="Pfam" id="PF24847"/>
    </source>
</evidence>
<dbReference type="EMBL" id="JAAIUW010000006">
    <property type="protein sequence ID" value="KAF7826147.1"/>
    <property type="molecule type" value="Genomic_DNA"/>
</dbReference>
<gene>
    <name evidence="2" type="ORF">G2W53_017311</name>
</gene>
<dbReference type="OrthoDB" id="1932905at2759"/>
<reference evidence="2" key="1">
    <citation type="submission" date="2020-09" db="EMBL/GenBank/DDBJ databases">
        <title>Genome-Enabled Discovery of Anthraquinone Biosynthesis in Senna tora.</title>
        <authorList>
            <person name="Kang S.-H."/>
            <person name="Pandey R.P."/>
            <person name="Lee C.-M."/>
            <person name="Sim J.-S."/>
            <person name="Jeong J.-T."/>
            <person name="Choi B.-S."/>
            <person name="Jung M."/>
            <person name="Ginzburg D."/>
            <person name="Zhao K."/>
            <person name="Won S.Y."/>
            <person name="Oh T.-J."/>
            <person name="Yu Y."/>
            <person name="Kim N.-H."/>
            <person name="Lee O.R."/>
            <person name="Lee T.-H."/>
            <person name="Bashyal P."/>
            <person name="Kim T.-S."/>
            <person name="Lee W.-H."/>
            <person name="Kawkins C."/>
            <person name="Kim C.-K."/>
            <person name="Kim J.S."/>
            <person name="Ahn B.O."/>
            <person name="Rhee S.Y."/>
            <person name="Sohng J.K."/>
        </authorList>
    </citation>
    <scope>NUCLEOTIDE SEQUENCE</scope>
    <source>
        <tissue evidence="2">Leaf</tissue>
    </source>
</reference>
<dbReference type="PANTHER" id="PTHR33513">
    <property type="entry name" value="OS06G0523300 PROTEIN"/>
    <property type="match status" value="1"/>
</dbReference>
<dbReference type="PANTHER" id="PTHR33513:SF4">
    <property type="entry name" value="GB|AAF04428.1"/>
    <property type="match status" value="1"/>
</dbReference>
<name>A0A834WKD3_9FABA</name>
<comment type="caution">
    <text evidence="2">The sequence shown here is derived from an EMBL/GenBank/DDBJ whole genome shotgun (WGS) entry which is preliminary data.</text>
</comment>
<sequence length="108" mass="12636">MLTFTVPVDFVIRQQLGINCFQRFFVGSAGIFKLQAGHTSRPTRSQLFYSRNFLPQSAMPLHYPRYTKADYETMPEWRLDCLLQQYGLPLTGDLHHKRHFAIGAFLWP</sequence>
<dbReference type="AlphaFoldDB" id="A0A834WKD3"/>
<evidence type="ECO:0000313" key="3">
    <source>
        <dbReference type="Proteomes" id="UP000634136"/>
    </source>
</evidence>